<dbReference type="EMBL" id="BKCJ010003043">
    <property type="protein sequence ID" value="GEU52623.1"/>
    <property type="molecule type" value="Genomic_DNA"/>
</dbReference>
<organism evidence="1">
    <name type="scientific">Tanacetum cinerariifolium</name>
    <name type="common">Dalmatian daisy</name>
    <name type="synonym">Chrysanthemum cinerariifolium</name>
    <dbReference type="NCBI Taxonomy" id="118510"/>
    <lineage>
        <taxon>Eukaryota</taxon>
        <taxon>Viridiplantae</taxon>
        <taxon>Streptophyta</taxon>
        <taxon>Embryophyta</taxon>
        <taxon>Tracheophyta</taxon>
        <taxon>Spermatophyta</taxon>
        <taxon>Magnoliopsida</taxon>
        <taxon>eudicotyledons</taxon>
        <taxon>Gunneridae</taxon>
        <taxon>Pentapetalae</taxon>
        <taxon>asterids</taxon>
        <taxon>campanulids</taxon>
        <taxon>Asterales</taxon>
        <taxon>Asteraceae</taxon>
        <taxon>Asteroideae</taxon>
        <taxon>Anthemideae</taxon>
        <taxon>Anthemidinae</taxon>
        <taxon>Tanacetum</taxon>
    </lineage>
</organism>
<proteinExistence type="predicted"/>
<protein>
    <recommendedName>
        <fullName evidence="2">CCHC-type domain-containing protein</fullName>
    </recommendedName>
</protein>
<gene>
    <name evidence="1" type="ORF">Tci_024601</name>
</gene>
<sequence length="143" mass="16157">MNMIPMTMSPMQINTKSMNHLQSEWSRTQDTIQNGQVTVQNEQGRQSQGYVGNAGNNQASGERVINTIGNAWTNQPRVVRCYNSNGEGHIAKQCTIKKRVQVSKWFKDKMLLAQLQEAGVILNDEQHDFLADSLEETDDCEDL</sequence>
<accession>A0A6L2KSS6</accession>
<comment type="caution">
    <text evidence="1">The sequence shown here is derived from an EMBL/GenBank/DDBJ whole genome shotgun (WGS) entry which is preliminary data.</text>
</comment>
<dbReference type="AlphaFoldDB" id="A0A6L2KSS6"/>
<evidence type="ECO:0008006" key="2">
    <source>
        <dbReference type="Google" id="ProtNLM"/>
    </source>
</evidence>
<name>A0A6L2KSS6_TANCI</name>
<reference evidence="1" key="1">
    <citation type="journal article" date="2019" name="Sci. Rep.">
        <title>Draft genome of Tanacetum cinerariifolium, the natural source of mosquito coil.</title>
        <authorList>
            <person name="Yamashiro T."/>
            <person name="Shiraishi A."/>
            <person name="Satake H."/>
            <person name="Nakayama K."/>
        </authorList>
    </citation>
    <scope>NUCLEOTIDE SEQUENCE</scope>
</reference>
<evidence type="ECO:0000313" key="1">
    <source>
        <dbReference type="EMBL" id="GEU52623.1"/>
    </source>
</evidence>